<evidence type="ECO:0008006" key="3">
    <source>
        <dbReference type="Google" id="ProtNLM"/>
    </source>
</evidence>
<reference evidence="2" key="1">
    <citation type="submission" date="2016-10" db="EMBL/GenBank/DDBJ databases">
        <authorList>
            <person name="Varghese N."/>
            <person name="Submissions S."/>
        </authorList>
    </citation>
    <scope>NUCLEOTIDE SEQUENCE [LARGE SCALE GENOMIC DNA]</scope>
    <source>
        <strain evidence="2">DSM 45422</strain>
    </source>
</reference>
<dbReference type="AlphaFoldDB" id="A0A1H3QNC7"/>
<accession>A0A1H3QNC7</accession>
<dbReference type="Proteomes" id="UP000198921">
    <property type="component" value="Unassembled WGS sequence"/>
</dbReference>
<name>A0A1H3QNC7_9ACTN</name>
<protein>
    <recommendedName>
        <fullName evidence="3">Glycosyl transferase family 4</fullName>
    </recommendedName>
</protein>
<proteinExistence type="predicted"/>
<keyword evidence="2" id="KW-1185">Reference proteome</keyword>
<dbReference type="RefSeq" id="WP_244522774.1">
    <property type="nucleotide sequence ID" value="NZ_FNOT01000024.1"/>
</dbReference>
<organism evidence="1 2">
    <name type="scientific">Geodermatophilus africanus</name>
    <dbReference type="NCBI Taxonomy" id="1137993"/>
    <lineage>
        <taxon>Bacteria</taxon>
        <taxon>Bacillati</taxon>
        <taxon>Actinomycetota</taxon>
        <taxon>Actinomycetes</taxon>
        <taxon>Geodermatophilales</taxon>
        <taxon>Geodermatophilaceae</taxon>
        <taxon>Geodermatophilus</taxon>
    </lineage>
</organism>
<gene>
    <name evidence="1" type="ORF">SAMN05660209_04831</name>
</gene>
<dbReference type="PROSITE" id="PS51318">
    <property type="entry name" value="TAT"/>
    <property type="match status" value="1"/>
</dbReference>
<dbReference type="InterPro" id="IPR006311">
    <property type="entry name" value="TAT_signal"/>
</dbReference>
<evidence type="ECO:0000313" key="1">
    <source>
        <dbReference type="EMBL" id="SDZ14783.1"/>
    </source>
</evidence>
<sequence length="334" mass="32497">MTGRRSGGGARRRALLALGGAAAARLGLAAAAALDARPAGASWRRTNYAGRPVTLLGGPALAVAATASAVVGAPAGTRVAAALVGGVSGLVGGYDDLAGARAEQARDKGLAGHLRALRAGRVSAGAVKVAGIGAAAAAAALLYDDPAAAHRPRPGHRPRVLTAPLPGPAASLRVAGGKGVLQRDDGLLPPAAGPLHRLTTLADAVLTTGLVAGTANLVNLLDLRPGRAAKAAALAAAAGLGGPSGALVAGPLGADLAVLPADLGERVMIGDCGANAVGALLGLRLAAVPGRPARAGALALVAGLTLASERVSFTRVIEATPVLRELDRLGRRRA</sequence>
<evidence type="ECO:0000313" key="2">
    <source>
        <dbReference type="Proteomes" id="UP000198921"/>
    </source>
</evidence>
<dbReference type="EMBL" id="FNOT01000024">
    <property type="protein sequence ID" value="SDZ14783.1"/>
    <property type="molecule type" value="Genomic_DNA"/>
</dbReference>
<dbReference type="STRING" id="1137993.SAMN05660209_04831"/>